<dbReference type="GO" id="GO:0006207">
    <property type="term" value="P:'de novo' pyrimidine nucleobase biosynthetic process"/>
    <property type="evidence" value="ECO:0007669"/>
    <property type="project" value="UniProtKB-UniRule"/>
</dbReference>
<dbReference type="InterPro" id="IPR001295">
    <property type="entry name" value="Dihydroorotate_DH_CS"/>
</dbReference>
<evidence type="ECO:0000256" key="1">
    <source>
        <dbReference type="ARBA" id="ARBA00001917"/>
    </source>
</evidence>
<gene>
    <name evidence="16" type="ORF">COV05_01370</name>
</gene>
<keyword evidence="10" id="KW-0665">Pyrimidine biosynthesis</keyword>
<proteinExistence type="inferred from homology"/>
<evidence type="ECO:0000256" key="6">
    <source>
        <dbReference type="ARBA" id="ARBA00012791"/>
    </source>
</evidence>
<evidence type="ECO:0000256" key="4">
    <source>
        <dbReference type="ARBA" id="ARBA00005161"/>
    </source>
</evidence>
<comment type="caution">
    <text evidence="16">The sequence shown here is derived from an EMBL/GenBank/DDBJ whole genome shotgun (WGS) entry which is preliminary data.</text>
</comment>
<name>A0A2M8LHY9_9BACT</name>
<reference evidence="17" key="1">
    <citation type="submission" date="2017-09" db="EMBL/GenBank/DDBJ databases">
        <title>Depth-based differentiation of microbial function through sediment-hosted aquifers and enrichment of novel symbionts in the deep terrestrial subsurface.</title>
        <authorList>
            <person name="Probst A.J."/>
            <person name="Ladd B."/>
            <person name="Jarett J.K."/>
            <person name="Geller-Mcgrath D.E."/>
            <person name="Sieber C.M.K."/>
            <person name="Emerson J.B."/>
            <person name="Anantharaman K."/>
            <person name="Thomas B.C."/>
            <person name="Malmstrom R."/>
            <person name="Stieglmeier M."/>
            <person name="Klingl A."/>
            <person name="Woyke T."/>
            <person name="Ryan C.M."/>
            <person name="Banfield J.F."/>
        </authorList>
    </citation>
    <scope>NUCLEOTIDE SEQUENCE [LARGE SCALE GENOMIC DNA]</scope>
</reference>
<dbReference type="UniPathway" id="UPA00070">
    <property type="reaction ID" value="UER00946"/>
</dbReference>
<dbReference type="InterPro" id="IPR005719">
    <property type="entry name" value="Dihydroorotate_DH_2"/>
</dbReference>
<dbReference type="SUPFAM" id="SSF51395">
    <property type="entry name" value="FMN-linked oxidoreductases"/>
    <property type="match status" value="1"/>
</dbReference>
<dbReference type="CDD" id="cd04738">
    <property type="entry name" value="DHOD_2_like"/>
    <property type="match status" value="1"/>
</dbReference>
<evidence type="ECO:0000313" key="16">
    <source>
        <dbReference type="EMBL" id="PJE77052.1"/>
    </source>
</evidence>
<dbReference type="NCBIfam" id="TIGR01036">
    <property type="entry name" value="pyrD_sub2"/>
    <property type="match status" value="1"/>
</dbReference>
<organism evidence="16 17">
    <name type="scientific">Candidatus Uhrbacteria bacterium CG10_big_fil_rev_8_21_14_0_10_48_16</name>
    <dbReference type="NCBI Taxonomy" id="1975038"/>
    <lineage>
        <taxon>Bacteria</taxon>
        <taxon>Candidatus Uhriibacteriota</taxon>
    </lineage>
</organism>
<dbReference type="PANTHER" id="PTHR48109:SF4">
    <property type="entry name" value="DIHYDROOROTATE DEHYDROGENASE (QUINONE), MITOCHONDRIAL"/>
    <property type="match status" value="1"/>
</dbReference>
<dbReference type="InterPro" id="IPR005720">
    <property type="entry name" value="Dihydroorotate_DH_cat"/>
</dbReference>
<evidence type="ECO:0000256" key="11">
    <source>
        <dbReference type="ARBA" id="ARBA00023002"/>
    </source>
</evidence>
<dbReference type="InterPro" id="IPR050074">
    <property type="entry name" value="DHO_dehydrogenase"/>
</dbReference>
<evidence type="ECO:0000256" key="10">
    <source>
        <dbReference type="ARBA" id="ARBA00022975"/>
    </source>
</evidence>
<dbReference type="PANTHER" id="PTHR48109">
    <property type="entry name" value="DIHYDROOROTATE DEHYDROGENASE (QUINONE), MITOCHONDRIAL-RELATED"/>
    <property type="match status" value="1"/>
</dbReference>
<evidence type="ECO:0000256" key="13">
    <source>
        <dbReference type="ARBA" id="ARBA00048639"/>
    </source>
</evidence>
<keyword evidence="8" id="KW-0285">Flavoprotein</keyword>
<dbReference type="Pfam" id="PF01180">
    <property type="entry name" value="DHO_dh"/>
    <property type="match status" value="1"/>
</dbReference>
<evidence type="ECO:0000256" key="12">
    <source>
        <dbReference type="ARBA" id="ARBA00023136"/>
    </source>
</evidence>
<evidence type="ECO:0000256" key="14">
    <source>
        <dbReference type="NCBIfam" id="TIGR01036"/>
    </source>
</evidence>
<dbReference type="GO" id="GO:0005886">
    <property type="term" value="C:plasma membrane"/>
    <property type="evidence" value="ECO:0007669"/>
    <property type="project" value="TreeGrafter"/>
</dbReference>
<dbReference type="Proteomes" id="UP000231436">
    <property type="component" value="Unassembled WGS sequence"/>
</dbReference>
<evidence type="ECO:0000256" key="8">
    <source>
        <dbReference type="ARBA" id="ARBA00022630"/>
    </source>
</evidence>
<keyword evidence="11" id="KW-0560">Oxidoreductase</keyword>
<evidence type="ECO:0000259" key="15">
    <source>
        <dbReference type="Pfam" id="PF01180"/>
    </source>
</evidence>
<sequence>MSNRFLFMFATNIQRWGYQHVLKPFFFRCDPEWTHDQVCEVGERFGRSRLARGMAQKLCAFQDDSLHQEILGIHFSNPIGLTEGFDKNARLTQILPSIGFGYEIVGSVTAQACKGNAKPRLWRLPKSKGLVVYYGLMNDGGEAIRSRLSTKTFAMPIGISIAKTNCPGTVETQSGIEDYVQGFTTMRDTGDFFVINISCPNAFGGEPFSDPKRLEALLSRLDGIETSKPIFIKSAVDLTIEELDALIAVMDRHRVHGIILSNLTKQYGRREIVQDEIQPHMKGGISGRPTYEASNTLIAHTYLEAGDRYVIIGVGGVFTAEDAYEKIRQGASLVQLATGMIFEGPQLIGELNRGLAQLLHRDGFNSISEVVGSAHRS</sequence>
<dbReference type="GO" id="GO:0005737">
    <property type="term" value="C:cytoplasm"/>
    <property type="evidence" value="ECO:0007669"/>
    <property type="project" value="InterPro"/>
</dbReference>
<evidence type="ECO:0000313" key="17">
    <source>
        <dbReference type="Proteomes" id="UP000231436"/>
    </source>
</evidence>
<keyword evidence="9" id="KW-0288">FMN</keyword>
<evidence type="ECO:0000256" key="3">
    <source>
        <dbReference type="ARBA" id="ARBA00004370"/>
    </source>
</evidence>
<evidence type="ECO:0000256" key="7">
    <source>
        <dbReference type="ARBA" id="ARBA00018366"/>
    </source>
</evidence>
<comment type="catalytic activity">
    <reaction evidence="13">
        <text>(S)-dihydroorotate + a quinone = orotate + a quinol</text>
        <dbReference type="Rhea" id="RHEA:30187"/>
        <dbReference type="ChEBI" id="CHEBI:24646"/>
        <dbReference type="ChEBI" id="CHEBI:30839"/>
        <dbReference type="ChEBI" id="CHEBI:30864"/>
        <dbReference type="ChEBI" id="CHEBI:132124"/>
        <dbReference type="EC" id="1.3.5.2"/>
    </reaction>
</comment>
<dbReference type="GO" id="GO:0044205">
    <property type="term" value="P:'de novo' UMP biosynthetic process"/>
    <property type="evidence" value="ECO:0007669"/>
    <property type="project" value="UniProtKB-UniPathway"/>
</dbReference>
<comment type="similarity">
    <text evidence="5">Belongs to the dihydroorotate dehydrogenase family. Type 2 subfamily.</text>
</comment>
<dbReference type="NCBIfam" id="NF003652">
    <property type="entry name" value="PRK05286.2-5"/>
    <property type="match status" value="1"/>
</dbReference>
<evidence type="ECO:0000256" key="5">
    <source>
        <dbReference type="ARBA" id="ARBA00005359"/>
    </source>
</evidence>
<dbReference type="Gene3D" id="3.20.20.70">
    <property type="entry name" value="Aldolase class I"/>
    <property type="match status" value="1"/>
</dbReference>
<dbReference type="InterPro" id="IPR013785">
    <property type="entry name" value="Aldolase_TIM"/>
</dbReference>
<dbReference type="GO" id="GO:0106430">
    <property type="term" value="F:dihydroorotate dehydrogenase (quinone) activity"/>
    <property type="evidence" value="ECO:0007669"/>
    <property type="project" value="UniProtKB-EC"/>
</dbReference>
<dbReference type="EC" id="1.3.5.2" evidence="6 14"/>
<comment type="subcellular location">
    <subcellularLocation>
        <location evidence="3">Membrane</location>
    </subcellularLocation>
</comment>
<feature type="domain" description="Dihydroorotate dehydrogenase catalytic" evidence="15">
    <location>
        <begin position="66"/>
        <end position="359"/>
    </location>
</feature>
<comment type="cofactor">
    <cofactor evidence="1">
        <name>FMN</name>
        <dbReference type="ChEBI" id="CHEBI:58210"/>
    </cofactor>
</comment>
<evidence type="ECO:0000256" key="9">
    <source>
        <dbReference type="ARBA" id="ARBA00022643"/>
    </source>
</evidence>
<dbReference type="PROSITE" id="PS00912">
    <property type="entry name" value="DHODEHASE_2"/>
    <property type="match status" value="1"/>
</dbReference>
<evidence type="ECO:0000256" key="2">
    <source>
        <dbReference type="ARBA" id="ARBA00003125"/>
    </source>
</evidence>
<keyword evidence="12" id="KW-0472">Membrane</keyword>
<dbReference type="EMBL" id="PFEU01000007">
    <property type="protein sequence ID" value="PJE77052.1"/>
    <property type="molecule type" value="Genomic_DNA"/>
</dbReference>
<protein>
    <recommendedName>
        <fullName evidence="7 14">Dihydroorotate dehydrogenase (quinone)</fullName>
        <ecNumber evidence="6 14">1.3.5.2</ecNumber>
    </recommendedName>
</protein>
<dbReference type="AlphaFoldDB" id="A0A2M8LHY9"/>
<comment type="pathway">
    <text evidence="4">Pyrimidine metabolism; UMP biosynthesis via de novo pathway; orotate from (S)-dihydroorotate (quinone route): step 1/1.</text>
</comment>
<comment type="function">
    <text evidence="2">Catalyzes the conversion of dihydroorotate to orotate with quinone as electron acceptor.</text>
</comment>
<accession>A0A2M8LHY9</accession>